<evidence type="ECO:0000259" key="10">
    <source>
        <dbReference type="PROSITE" id="PS50113"/>
    </source>
</evidence>
<dbReference type="Pfam" id="PF08448">
    <property type="entry name" value="PAS_4"/>
    <property type="match status" value="1"/>
</dbReference>
<dbReference type="InterPro" id="IPR003594">
    <property type="entry name" value="HATPase_dom"/>
</dbReference>
<dbReference type="InterPro" id="IPR035965">
    <property type="entry name" value="PAS-like_dom_sf"/>
</dbReference>
<dbReference type="EC" id="2.7.13.3" evidence="2"/>
<evidence type="ECO:0000256" key="8">
    <source>
        <dbReference type="ARBA" id="ARBA00023026"/>
    </source>
</evidence>
<dbReference type="Pfam" id="PF07568">
    <property type="entry name" value="HisKA_2"/>
    <property type="match status" value="1"/>
</dbReference>
<reference evidence="11 12" key="1">
    <citation type="submission" date="2021-03" db="EMBL/GenBank/DDBJ databases">
        <title>Whole genome sequence of Jiella sp. MQZ13P-4.</title>
        <authorList>
            <person name="Tuo L."/>
        </authorList>
    </citation>
    <scope>NUCLEOTIDE SEQUENCE [LARGE SCALE GENOMIC DNA]</scope>
    <source>
        <strain evidence="11 12">MQZ13P-4</strain>
    </source>
</reference>
<dbReference type="InterPro" id="IPR013655">
    <property type="entry name" value="PAS_fold_3"/>
</dbReference>
<dbReference type="PROSITE" id="PS50113">
    <property type="entry name" value="PAC"/>
    <property type="match status" value="1"/>
</dbReference>
<keyword evidence="3" id="KW-0597">Phosphoprotein</keyword>
<dbReference type="SMART" id="SM00091">
    <property type="entry name" value="PAS"/>
    <property type="match status" value="2"/>
</dbReference>
<dbReference type="InterPro" id="IPR013656">
    <property type="entry name" value="PAS_4"/>
</dbReference>
<dbReference type="InterPro" id="IPR011495">
    <property type="entry name" value="Sig_transdc_His_kin_sub2_dim/P"/>
</dbReference>
<accession>A0ABS3J136</accession>
<keyword evidence="6" id="KW-0418">Kinase</keyword>
<comment type="catalytic activity">
    <reaction evidence="1">
        <text>ATP + protein L-histidine = ADP + protein N-phospho-L-histidine.</text>
        <dbReference type="EC" id="2.7.13.3"/>
    </reaction>
</comment>
<evidence type="ECO:0000256" key="2">
    <source>
        <dbReference type="ARBA" id="ARBA00012438"/>
    </source>
</evidence>
<dbReference type="InterPro" id="IPR036890">
    <property type="entry name" value="HATPase_C_sf"/>
</dbReference>
<dbReference type="PANTHER" id="PTHR41523:SF8">
    <property type="entry name" value="ETHYLENE RESPONSE SENSOR PROTEIN"/>
    <property type="match status" value="1"/>
</dbReference>
<keyword evidence="4" id="KW-0808">Transferase</keyword>
<dbReference type="Proteomes" id="UP000664288">
    <property type="component" value="Unassembled WGS sequence"/>
</dbReference>
<comment type="caution">
    <text evidence="11">The sequence shown here is derived from an EMBL/GenBank/DDBJ whole genome shotgun (WGS) entry which is preliminary data.</text>
</comment>
<dbReference type="PANTHER" id="PTHR41523">
    <property type="entry name" value="TWO-COMPONENT SYSTEM SENSOR PROTEIN"/>
    <property type="match status" value="1"/>
</dbReference>
<feature type="domain" description="PAC" evidence="10">
    <location>
        <begin position="246"/>
        <end position="297"/>
    </location>
</feature>
<dbReference type="Gene3D" id="2.10.70.100">
    <property type="match status" value="1"/>
</dbReference>
<evidence type="ECO:0000256" key="1">
    <source>
        <dbReference type="ARBA" id="ARBA00000085"/>
    </source>
</evidence>
<dbReference type="NCBIfam" id="TIGR00229">
    <property type="entry name" value="sensory_box"/>
    <property type="match status" value="1"/>
</dbReference>
<keyword evidence="7" id="KW-0067">ATP-binding</keyword>
<dbReference type="Gene3D" id="3.30.450.20">
    <property type="entry name" value="PAS domain"/>
    <property type="match status" value="2"/>
</dbReference>
<proteinExistence type="predicted"/>
<feature type="domain" description="PAS" evidence="9">
    <location>
        <begin position="197"/>
        <end position="241"/>
    </location>
</feature>
<dbReference type="InterPro" id="IPR001610">
    <property type="entry name" value="PAC"/>
</dbReference>
<keyword evidence="8" id="KW-0843">Virulence</keyword>
<evidence type="ECO:0000259" key="9">
    <source>
        <dbReference type="PROSITE" id="PS50112"/>
    </source>
</evidence>
<dbReference type="SMART" id="SM00387">
    <property type="entry name" value="HATPase_c"/>
    <property type="match status" value="1"/>
</dbReference>
<dbReference type="SUPFAM" id="SSF55874">
    <property type="entry name" value="ATPase domain of HSP90 chaperone/DNA topoisomerase II/histidine kinase"/>
    <property type="match status" value="1"/>
</dbReference>
<gene>
    <name evidence="11" type="ORF">J1C47_03505</name>
</gene>
<dbReference type="RefSeq" id="WP_207349334.1">
    <property type="nucleotide sequence ID" value="NZ_JAFMPY010000003.1"/>
</dbReference>
<sequence>MPETVRDRSRIANSSSASVVRLVTNMPHSLPPADVAKIFAGLPQAYLVLDAELVIVAASDLYLKTTDRTRADIVGRHILEAFPENPEEAGAVEQGPLEVSLRHVLATGKTHEMNVIQYDIPRPAEEGGGFQRRYWTPIHTPIVNEDGAVRYIVQTPMDVTESVLKDREADARLRIAMHAGSLGSWEYEPETDIWRRNAVIDEMFGFAPGEGGPVAAPFFDRMHPEDLPRVREIVEAAISSPDRTSLRFDYRVIRPDGDIRHLSSRGEVLRTSKGQLRLIGVAMDVTADKLREEALEEALSLQKNLLGQKDLLLAEVNHRVKNSLQLVVSTLSLQSRRIEDAGTKAAFAQAISRVRAITSVHERLYRTDDPLVVDMQDYLDGLCRDLADSSDLREHVRTDVEPIRLRTEKAIPIALIVNELVTNALKYAYPEGAAGPIVLTLKELPDGMLELCVADEGIGFDGQAIKPGLGSRLVRTMAAQLGGEFEERPTAKGYHATVVFAKEA</sequence>
<dbReference type="Pfam" id="PF08447">
    <property type="entry name" value="PAS_3"/>
    <property type="match status" value="1"/>
</dbReference>
<name>A0ABS3J136_9HYPH</name>
<evidence type="ECO:0000313" key="12">
    <source>
        <dbReference type="Proteomes" id="UP000664288"/>
    </source>
</evidence>
<evidence type="ECO:0000256" key="4">
    <source>
        <dbReference type="ARBA" id="ARBA00022679"/>
    </source>
</evidence>
<keyword evidence="12" id="KW-1185">Reference proteome</keyword>
<evidence type="ECO:0000256" key="7">
    <source>
        <dbReference type="ARBA" id="ARBA00022840"/>
    </source>
</evidence>
<dbReference type="EMBL" id="JAFMPY010000003">
    <property type="protein sequence ID" value="MBO0902693.1"/>
    <property type="molecule type" value="Genomic_DNA"/>
</dbReference>
<dbReference type="SMART" id="SM00086">
    <property type="entry name" value="PAC"/>
    <property type="match status" value="1"/>
</dbReference>
<dbReference type="SUPFAM" id="SSF55785">
    <property type="entry name" value="PYP-like sensor domain (PAS domain)"/>
    <property type="match status" value="2"/>
</dbReference>
<dbReference type="InterPro" id="IPR000700">
    <property type="entry name" value="PAS-assoc_C"/>
</dbReference>
<evidence type="ECO:0000256" key="5">
    <source>
        <dbReference type="ARBA" id="ARBA00022741"/>
    </source>
</evidence>
<organism evidence="11 12">
    <name type="scientific">Jiella sonneratiae</name>
    <dbReference type="NCBI Taxonomy" id="2816856"/>
    <lineage>
        <taxon>Bacteria</taxon>
        <taxon>Pseudomonadati</taxon>
        <taxon>Pseudomonadota</taxon>
        <taxon>Alphaproteobacteria</taxon>
        <taxon>Hyphomicrobiales</taxon>
        <taxon>Aurantimonadaceae</taxon>
        <taxon>Jiella</taxon>
    </lineage>
</organism>
<protein>
    <recommendedName>
        <fullName evidence="2">histidine kinase</fullName>
        <ecNumber evidence="2">2.7.13.3</ecNumber>
    </recommendedName>
</protein>
<dbReference type="PROSITE" id="PS50112">
    <property type="entry name" value="PAS"/>
    <property type="match status" value="1"/>
</dbReference>
<dbReference type="Gene3D" id="3.30.565.10">
    <property type="entry name" value="Histidine kinase-like ATPase, C-terminal domain"/>
    <property type="match status" value="1"/>
</dbReference>
<dbReference type="InterPro" id="IPR000014">
    <property type="entry name" value="PAS"/>
</dbReference>
<dbReference type="CDD" id="cd00130">
    <property type="entry name" value="PAS"/>
    <property type="match status" value="2"/>
</dbReference>
<evidence type="ECO:0000256" key="3">
    <source>
        <dbReference type="ARBA" id="ARBA00022553"/>
    </source>
</evidence>
<evidence type="ECO:0000256" key="6">
    <source>
        <dbReference type="ARBA" id="ARBA00022777"/>
    </source>
</evidence>
<dbReference type="Pfam" id="PF13581">
    <property type="entry name" value="HATPase_c_2"/>
    <property type="match status" value="1"/>
</dbReference>
<evidence type="ECO:0000313" key="11">
    <source>
        <dbReference type="EMBL" id="MBO0902693.1"/>
    </source>
</evidence>
<keyword evidence="5" id="KW-0547">Nucleotide-binding</keyword>